<feature type="domain" description="TRPM SLOG" evidence="10">
    <location>
        <begin position="92"/>
        <end position="337"/>
    </location>
</feature>
<feature type="transmembrane region" description="Helical" evidence="8">
    <location>
        <begin position="995"/>
        <end position="1017"/>
    </location>
</feature>
<dbReference type="InterPro" id="IPR050927">
    <property type="entry name" value="TRPM"/>
</dbReference>
<feature type="domain" description="TRPM-like" evidence="11">
    <location>
        <begin position="519"/>
        <end position="770"/>
    </location>
</feature>
<evidence type="ECO:0000256" key="4">
    <source>
        <dbReference type="ARBA" id="ARBA00022989"/>
    </source>
</evidence>
<evidence type="ECO:0000256" key="7">
    <source>
        <dbReference type="ARBA" id="ARBA00023303"/>
    </source>
</evidence>
<keyword evidence="7" id="KW-0407">Ion channel</keyword>
<evidence type="ECO:0000256" key="2">
    <source>
        <dbReference type="ARBA" id="ARBA00022448"/>
    </source>
</evidence>
<feature type="transmembrane region" description="Helical" evidence="8">
    <location>
        <begin position="2080"/>
        <end position="2098"/>
    </location>
</feature>
<evidence type="ECO:0000256" key="5">
    <source>
        <dbReference type="ARBA" id="ARBA00023065"/>
    </source>
</evidence>
<name>A0A815NDE5_ADIRI</name>
<dbReference type="Pfam" id="PF18139">
    <property type="entry name" value="LSDAT_euk"/>
    <property type="match status" value="2"/>
</dbReference>
<feature type="transmembrane region" description="Helical" evidence="8">
    <location>
        <begin position="956"/>
        <end position="975"/>
    </location>
</feature>
<feature type="transmembrane region" description="Helical" evidence="8">
    <location>
        <begin position="796"/>
        <end position="814"/>
    </location>
</feature>
<sequence length="2264" mass="262844">MYTSSREERYMTNQELSRDQIIDQLNICYRVCHKYTPKEQNGFDQNICECNHPQSDHPDKPNSSHTTKWSMANNTLLKPNAKHGPVVNNGVYVQLALDTPVETLERILLEAWRIPRPDFIISIIGGAKYFKLTDRLVMNFIDGITNIALKSNAWLITTGYQVGVAQLVGEAISQVRLTHLKTKQLTAIGLCKWGCVSNKEQVLRSRTEELDEKFADKSTPSMKKKTRQRFSGEHDLEMNHTHYVMLDDGTIREYNIGDYRTRLVVHLGRLQHKNDVFVPVVTLVVEGGKDTLKNVYYDLKSNVPVVIVNGSGGVADFLHRWLLRTKDLDNDVKNRLEVYDIDDINSNTNTADKQSGTTDPSHVDPLYELFASYRKLLEEDLRNVLFFNRTKSYQESQSQDLFDKDKPEFDTLVKQALYCLQPAVRSNLTVCNLSSDLNLSETIFRSLCLSRQTLPKRKRIVRSRPPEEENIEIESQYSIDRKEQNAERSNLLRIAMAWNCVEAAKEWIFRGSLNHILDKHQAFIDALKNKLPSFVDEFLNLGIDPSETFFGKKGLFRKYRYKKLLLNLYTSKEVNNKRRQLKYFIDEDSSVKEKKIETVEKLNMVLLQLIGDKMHKLYFDSFEDEHAYREVYSLSVIDEDSDTIEDKKSNYSNQQARDYIMRDLFLWAILMNYVEMAKVLLSHMKYRICPALIATKIFKEYHKNAIHEDLKADYKTSATYFEQYAIDCIDKCDDHDREKACAIILQQNELYGYTTCLQIAAVADDKNFLSTPCCVQALNNIWYDKLCPEQGRKRDVLGLALGFLTCGLAAPLCVRYREGEQKPKTAEPTDSRYQYRLKSNGLNYHDSLLLEYPHESVPKPAYERYLPKVIKFHQSLPIKYAYHLVSYIVFLLFFSYFLLFNFSPPTGSSPSIHWTEIATIILVTFMVVEEIHYFFSQDSLSWLGKLTNYFGSFLKLMTLLSFLLFYIGLILRFTSSDSEQDFVSARVIMAIDLELWWLRSLSFIIVVPFLGPQLVAIWKMLKDLLFFLCIIAIVMIAYGVASRSMVYYPKVNGFTTDTGGPIDTRFDGRSIFRNVIYPVYYFLYGEFDNELMSLDGHADAGWSISTHVLLAVHLIFVNILLTNLLIAIFSKRYEEVYDETKKIWHYQQYFLVRDYFTRSPFVPPISFVYNIWDLCRMFSHFLRRHCSSKKSGQNHKKIFKMIAKDEILVREWQLFEELSTFEYAHTEVKKSDSIEQFHGMETSNEENAYDRINEDNVTNNTFYDLPQVQSDLLDLDSAINDVMTQLKKDRLPAKADQESSLAEHLGRLKLSYRVCIKFVPSSQNKKVCVCNRSERLHRQKGEDDEKWNMRTHTESVLFTHQSSLINNNAFFVRIAPDTTMSKIEELLLHVWQIPKSKLIMSIIGSTTYSNFTDRVESTLMRGIVNVANKSNVWIITNGYNNRIVRLVGQAIKKLKLQHANNEIIAIGICKWGSVKNVQNLIDSDGTETIKQSNNGNISVYEQEDEEQRFSKIEQYELEANHSHYLMLDDGRYGYPDTEDFRTRLCLKMANLEIYDKPYTPVVTVAVGGDLDTIANIFYDLSENVPVVITAGSGKACDFFTRWLLYTNQFDNPSSESDILYGINELCEDKKKSSRSRPPHVIIDGHRTILYTLLHLDSSDYYTRLKNDLRRTFFAQGDLDELRLRNVDVSTDEKQDELLSRTVRRVLFCLQPSLRRNITIFNLNSESSFSDTLFGSICRSYETFLSMKTKRCEMISAERNISDYGKLNDGKSKLLQLAMDWNCIDVAKEFVLQNCLDNILNPEEIFIEALQRNLPAFIDEFLKLGVDPGEIFFPRNAFLGSNERYDKFIKDLYSTEHINTTSSPIQTFIDANEKLANKRIDSIDALNVIFRVLIGDYIHNLYFDTYKSEYEKRMEFGLTKRNTKGSTDISLPTNETAKELAQDYIMRDLFLWAILMNYVEMAKVLLSHMKYRICPALIATKIFKEYHEKAIHEDLKIDYETSTTYFEQYAIDCLRECVENNADRACLIILQQNKLYGFVTCLQVAAEADDKSFIALPCCVEALNSIWYDKLFPEQSRKRDILALMLGFVTFGLTAPVTVRYREVVEGRHGESLTKIVSSNGITYCDSYPLQYPRISDSNSGLNRYLHRWKNFHLSPMVKFTYDFVFYCFFLLLFSYVLLFDFSLPTNHSPSIHWTEITTILLVSGMLIEEIRFFLVQDNLTLIGKSKNYFRDLFKLMTLLAFILFYIGLILRFVYADSEEKFVVA</sequence>
<keyword evidence="6 8" id="KW-0472">Membrane</keyword>
<protein>
    <submittedName>
        <fullName evidence="12">Uncharacterized protein</fullName>
    </submittedName>
</protein>
<dbReference type="Pfam" id="PF25508">
    <property type="entry name" value="TRPM2"/>
    <property type="match status" value="2"/>
</dbReference>
<dbReference type="EMBL" id="CAJNOR010003663">
    <property type="protein sequence ID" value="CAF1435894.1"/>
    <property type="molecule type" value="Genomic_DNA"/>
</dbReference>
<evidence type="ECO:0000256" key="6">
    <source>
        <dbReference type="ARBA" id="ARBA00023136"/>
    </source>
</evidence>
<feature type="domain" description="TRPM-like" evidence="11">
    <location>
        <begin position="1873"/>
        <end position="2054"/>
    </location>
</feature>
<evidence type="ECO:0000259" key="11">
    <source>
        <dbReference type="Pfam" id="PF25508"/>
    </source>
</evidence>
<dbReference type="GO" id="GO:0005886">
    <property type="term" value="C:plasma membrane"/>
    <property type="evidence" value="ECO:0007669"/>
    <property type="project" value="TreeGrafter"/>
</dbReference>
<keyword evidence="4 8" id="KW-1133">Transmembrane helix</keyword>
<feature type="transmembrane region" description="Helical" evidence="8">
    <location>
        <begin position="1024"/>
        <end position="1041"/>
    </location>
</feature>
<feature type="transmembrane region" description="Helical" evidence="8">
    <location>
        <begin position="1108"/>
        <end position="1129"/>
    </location>
</feature>
<feature type="transmembrane region" description="Helical" evidence="8">
    <location>
        <begin position="912"/>
        <end position="935"/>
    </location>
</feature>
<dbReference type="InterPro" id="IPR057366">
    <property type="entry name" value="TRPM-like"/>
</dbReference>
<feature type="transmembrane region" description="Helical" evidence="8">
    <location>
        <begin position="2159"/>
        <end position="2179"/>
    </location>
</feature>
<evidence type="ECO:0000259" key="10">
    <source>
        <dbReference type="Pfam" id="PF18139"/>
    </source>
</evidence>
<gene>
    <name evidence="12" type="ORF">XAT740_LOCUS36043</name>
</gene>
<evidence type="ECO:0000313" key="12">
    <source>
        <dbReference type="EMBL" id="CAF1435894.1"/>
    </source>
</evidence>
<keyword evidence="3 8" id="KW-0812">Transmembrane</keyword>
<feature type="non-terminal residue" evidence="12">
    <location>
        <position position="1"/>
    </location>
</feature>
<evidence type="ECO:0000256" key="8">
    <source>
        <dbReference type="SAM" id="Phobius"/>
    </source>
</evidence>
<dbReference type="PANTHER" id="PTHR13800:SF12">
    <property type="entry name" value="TRANSIENT RECEPTOR POTENTIAL CATION CHANNEL SUBFAMILY M MEMBER-LIKE 2"/>
    <property type="match status" value="1"/>
</dbReference>
<reference evidence="12" key="1">
    <citation type="submission" date="2021-02" db="EMBL/GenBank/DDBJ databases">
        <authorList>
            <person name="Nowell W R."/>
        </authorList>
    </citation>
    <scope>NUCLEOTIDE SEQUENCE</scope>
</reference>
<keyword evidence="13" id="KW-1185">Reference proteome</keyword>
<keyword evidence="2" id="KW-0813">Transport</keyword>
<dbReference type="GO" id="GO:0099604">
    <property type="term" value="F:ligand-gated calcium channel activity"/>
    <property type="evidence" value="ECO:0007669"/>
    <property type="project" value="TreeGrafter"/>
</dbReference>
<comment type="subcellular location">
    <subcellularLocation>
        <location evidence="1">Membrane</location>
        <topology evidence="1">Multi-pass membrane protein</topology>
    </subcellularLocation>
</comment>
<dbReference type="InterPro" id="IPR041491">
    <property type="entry name" value="TRPM_SLOG"/>
</dbReference>
<proteinExistence type="predicted"/>
<dbReference type="Proteomes" id="UP000663828">
    <property type="component" value="Unassembled WGS sequence"/>
</dbReference>
<accession>A0A815NDE5</accession>
<evidence type="ECO:0000256" key="1">
    <source>
        <dbReference type="ARBA" id="ARBA00004141"/>
    </source>
</evidence>
<feature type="transmembrane region" description="Helical" evidence="8">
    <location>
        <begin position="1150"/>
        <end position="1172"/>
    </location>
</feature>
<evidence type="ECO:0000313" key="13">
    <source>
        <dbReference type="Proteomes" id="UP000663828"/>
    </source>
</evidence>
<feature type="domain" description="Ion transport" evidence="9">
    <location>
        <begin position="888"/>
        <end position="1140"/>
    </location>
</feature>
<feature type="transmembrane region" description="Helical" evidence="8">
    <location>
        <begin position="2235"/>
        <end position="2254"/>
    </location>
</feature>
<organism evidence="12 13">
    <name type="scientific">Adineta ricciae</name>
    <name type="common">Rotifer</name>
    <dbReference type="NCBI Taxonomy" id="249248"/>
    <lineage>
        <taxon>Eukaryota</taxon>
        <taxon>Metazoa</taxon>
        <taxon>Spiralia</taxon>
        <taxon>Gnathifera</taxon>
        <taxon>Rotifera</taxon>
        <taxon>Eurotatoria</taxon>
        <taxon>Bdelloidea</taxon>
        <taxon>Adinetida</taxon>
        <taxon>Adinetidae</taxon>
        <taxon>Adineta</taxon>
    </lineage>
</organism>
<dbReference type="Pfam" id="PF00520">
    <property type="entry name" value="Ion_trans"/>
    <property type="match status" value="1"/>
</dbReference>
<feature type="transmembrane region" description="Helical" evidence="8">
    <location>
        <begin position="880"/>
        <end position="900"/>
    </location>
</feature>
<keyword evidence="5" id="KW-0406">Ion transport</keyword>
<feature type="transmembrane region" description="Helical" evidence="8">
    <location>
        <begin position="2191"/>
        <end position="2214"/>
    </location>
</feature>
<comment type="caution">
    <text evidence="12">The sequence shown here is derived from an EMBL/GenBank/DDBJ whole genome shotgun (WGS) entry which is preliminary data.</text>
</comment>
<evidence type="ECO:0000259" key="9">
    <source>
        <dbReference type="Pfam" id="PF00520"/>
    </source>
</evidence>
<feature type="domain" description="TRPM SLOG" evidence="10">
    <location>
        <begin position="1369"/>
        <end position="1600"/>
    </location>
</feature>
<dbReference type="InterPro" id="IPR005821">
    <property type="entry name" value="Ion_trans_dom"/>
</dbReference>
<dbReference type="PANTHER" id="PTHR13800">
    <property type="entry name" value="TRANSIENT RECEPTOR POTENTIAL CATION CHANNEL, SUBFAMILY M, MEMBER 6"/>
    <property type="match status" value="1"/>
</dbReference>
<evidence type="ECO:0000256" key="3">
    <source>
        <dbReference type="ARBA" id="ARBA00022692"/>
    </source>
</evidence>